<evidence type="ECO:0000313" key="3">
    <source>
        <dbReference type="EMBL" id="MOY35229.1"/>
    </source>
</evidence>
<keyword evidence="2" id="KW-0732">Signal</keyword>
<feature type="signal peptide" evidence="2">
    <location>
        <begin position="1"/>
        <end position="19"/>
    </location>
</feature>
<proteinExistence type="predicted"/>
<organism evidence="3">
    <name type="scientific">Ixodes scapularis</name>
    <name type="common">Black-legged tick</name>
    <name type="synonym">Deer tick</name>
    <dbReference type="NCBI Taxonomy" id="6945"/>
    <lineage>
        <taxon>Eukaryota</taxon>
        <taxon>Metazoa</taxon>
        <taxon>Ecdysozoa</taxon>
        <taxon>Arthropoda</taxon>
        <taxon>Chelicerata</taxon>
        <taxon>Arachnida</taxon>
        <taxon>Acari</taxon>
        <taxon>Parasitiformes</taxon>
        <taxon>Ixodida</taxon>
        <taxon>Ixodoidea</taxon>
        <taxon>Ixodidae</taxon>
        <taxon>Ixodinae</taxon>
        <taxon>Ixodes</taxon>
    </lineage>
</organism>
<feature type="region of interest" description="Disordered" evidence="1">
    <location>
        <begin position="42"/>
        <end position="67"/>
    </location>
</feature>
<sequence length="67" mass="7595">MKKYMSDLFSLFLFVSSPAFEFLSSGPAHCDMLFNARVADDEETKKESRRIGRREGVKGTGDSSRKE</sequence>
<feature type="compositionally biased region" description="Basic and acidic residues" evidence="1">
    <location>
        <begin position="43"/>
        <end position="67"/>
    </location>
</feature>
<evidence type="ECO:0000256" key="2">
    <source>
        <dbReference type="SAM" id="SignalP"/>
    </source>
</evidence>
<accession>A0A4D5REB5</accession>
<reference evidence="3" key="1">
    <citation type="submission" date="2019-04" db="EMBL/GenBank/DDBJ databases">
        <title>An insight into the mialome of Ixodes scapularis.</title>
        <authorList>
            <person name="Ribeiro J.M."/>
            <person name="Mather T.N."/>
            <person name="Karim S."/>
        </authorList>
    </citation>
    <scope>NUCLEOTIDE SEQUENCE</scope>
</reference>
<dbReference type="EMBL" id="GHJT01001258">
    <property type="protein sequence ID" value="MOY35229.1"/>
    <property type="molecule type" value="Transcribed_RNA"/>
</dbReference>
<protein>
    <submittedName>
        <fullName evidence="3">Putative secreted protein</fullName>
    </submittedName>
</protein>
<dbReference type="AlphaFoldDB" id="A0A4D5REB5"/>
<evidence type="ECO:0000256" key="1">
    <source>
        <dbReference type="SAM" id="MobiDB-lite"/>
    </source>
</evidence>
<name>A0A4D5REB5_IXOSC</name>
<feature type="chain" id="PRO_5020041145" evidence="2">
    <location>
        <begin position="20"/>
        <end position="67"/>
    </location>
</feature>